<evidence type="ECO:0000313" key="4">
    <source>
        <dbReference type="Proteomes" id="UP000586095"/>
    </source>
</evidence>
<gene>
    <name evidence="3" type="ORF">BJ960_002504</name>
</gene>
<dbReference type="Pfam" id="PF13625">
    <property type="entry name" value="Helicase_C_3"/>
    <property type="match status" value="1"/>
</dbReference>
<accession>A0A852R269</accession>
<evidence type="ECO:0000313" key="3">
    <source>
        <dbReference type="EMBL" id="NYD27701.1"/>
    </source>
</evidence>
<evidence type="ECO:0000259" key="2">
    <source>
        <dbReference type="Pfam" id="PF13625"/>
    </source>
</evidence>
<dbReference type="EMBL" id="JACCBD010000001">
    <property type="protein sequence ID" value="NYD27701.1"/>
    <property type="molecule type" value="Genomic_DNA"/>
</dbReference>
<organism evidence="3 4">
    <name type="scientific">Leucobacter aridicollis</name>
    <dbReference type="NCBI Taxonomy" id="283878"/>
    <lineage>
        <taxon>Bacteria</taxon>
        <taxon>Bacillati</taxon>
        <taxon>Actinomycetota</taxon>
        <taxon>Actinomycetes</taxon>
        <taxon>Micrococcales</taxon>
        <taxon>Microbacteriaceae</taxon>
        <taxon>Leucobacter</taxon>
    </lineage>
</organism>
<sequence>MSGTLALSSLIASLDRAGLESLVRSRRVAVPTSVHDSLDLASELLKPESISQALTLLPRVQLARLARAREGAASREPSPILTDGAADAAAGNLLRARGLLGAGDAELPEVTAALDALLAARGLTVDTLLAGAPADAHGTDADAADTSSWFAAALAATGQAAWLLRELERTPAKLNRNGDVASAWLRTAEDRLAIPHAGELIVLLREAGLAHASDGLCLSAGGDWLAASHDDRWIALARAAVELMPGELRGLLVGATAGSPLAPHVAEFPAQFPLATEPTFAAIDRAAALWERIGLTVAGHFSDVGIAALRGALAVPGQAPLLGFPDPAPGIYIQPDLSVVVPGPLGAADEAALAAIALPEQLGVASTLRISEGTLSEAFHRGLDGAAIRKLIDGLALTGIPQPVDYLITALSERAGSIVVSPYLNEQWRTRVEFARPELRSTVLVDRRLAHLQLHEPDPQPTDSFEALTTDAAVLYSRLRADHVLAALLDARYPARGADGLVAASEGRERATGARMPAQATTPDASERRASATEALVERVLESASDGPTDTSRLITLAIRDRTRLEVSVEIRGEARTFAIVPVSLAGGRMRALDETAGVERTLPLEAITAITQLP</sequence>
<dbReference type="Proteomes" id="UP000586095">
    <property type="component" value="Unassembled WGS sequence"/>
</dbReference>
<evidence type="ECO:0000256" key="1">
    <source>
        <dbReference type="SAM" id="MobiDB-lite"/>
    </source>
</evidence>
<keyword evidence="4" id="KW-1185">Reference proteome</keyword>
<name>A0A852R269_9MICO</name>
<dbReference type="InterPro" id="IPR032830">
    <property type="entry name" value="XPB/Ssl2_N"/>
</dbReference>
<feature type="domain" description="Helicase XPB/Ssl2 N-terminal" evidence="2">
    <location>
        <begin position="332"/>
        <end position="456"/>
    </location>
</feature>
<feature type="region of interest" description="Disordered" evidence="1">
    <location>
        <begin position="504"/>
        <end position="529"/>
    </location>
</feature>
<dbReference type="AlphaFoldDB" id="A0A852R269"/>
<proteinExistence type="predicted"/>
<protein>
    <recommendedName>
        <fullName evidence="2">Helicase XPB/Ssl2 N-terminal domain-containing protein</fullName>
    </recommendedName>
</protein>
<reference evidence="3 4" key="1">
    <citation type="submission" date="2020-07" db="EMBL/GenBank/DDBJ databases">
        <title>Sequencing the genomes of 1000 actinobacteria strains.</title>
        <authorList>
            <person name="Klenk H.-P."/>
        </authorList>
    </citation>
    <scope>NUCLEOTIDE SEQUENCE [LARGE SCALE GENOMIC DNA]</scope>
    <source>
        <strain evidence="3 4">DSM 17380</strain>
    </source>
</reference>
<comment type="caution">
    <text evidence="3">The sequence shown here is derived from an EMBL/GenBank/DDBJ whole genome shotgun (WGS) entry which is preliminary data.</text>
</comment>
<dbReference type="RefSeq" id="WP_185987540.1">
    <property type="nucleotide sequence ID" value="NZ_BAAALZ010000001.1"/>
</dbReference>